<keyword evidence="13" id="KW-1185">Reference proteome</keyword>
<evidence type="ECO:0000256" key="3">
    <source>
        <dbReference type="ARBA" id="ARBA00022553"/>
    </source>
</evidence>
<evidence type="ECO:0000256" key="11">
    <source>
        <dbReference type="PROSITE-ProRule" id="PRU01091"/>
    </source>
</evidence>
<dbReference type="InterPro" id="IPR001867">
    <property type="entry name" value="OmpR/PhoB-type_DNA-bd"/>
</dbReference>
<dbReference type="Pfam" id="PF00486">
    <property type="entry name" value="Trans_reg_C"/>
    <property type="match status" value="1"/>
</dbReference>
<dbReference type="PANTHER" id="PTHR48111:SF4">
    <property type="entry name" value="DNA-BINDING DUAL TRANSCRIPTIONAL REGULATOR OMPR"/>
    <property type="match status" value="1"/>
</dbReference>
<dbReference type="PROSITE" id="PS50110">
    <property type="entry name" value="RESPONSE_REGULATORY"/>
    <property type="match status" value="1"/>
</dbReference>
<dbReference type="PROSITE" id="PS51755">
    <property type="entry name" value="OMPR_PHOB"/>
    <property type="match status" value="1"/>
</dbReference>
<dbReference type="SMART" id="SM00862">
    <property type="entry name" value="Trans_reg_C"/>
    <property type="match status" value="1"/>
</dbReference>
<dbReference type="InterPro" id="IPR001789">
    <property type="entry name" value="Sig_transdc_resp-reg_receiver"/>
</dbReference>
<dbReference type="InterPro" id="IPR039420">
    <property type="entry name" value="WalR-like"/>
</dbReference>
<evidence type="ECO:0000256" key="4">
    <source>
        <dbReference type="ARBA" id="ARBA00023012"/>
    </source>
</evidence>
<dbReference type="GO" id="GO:0000156">
    <property type="term" value="F:phosphorelay response regulator activity"/>
    <property type="evidence" value="ECO:0007669"/>
    <property type="project" value="TreeGrafter"/>
</dbReference>
<sequence>MSNSLHELVFGAGLSDDDKATAHILVVDDEVRIRDMLYRYFDGEGFKVTLADGGPSMRAVLEREQVDLVLLDLMMPGDDGFVLAKEIRARADIGIIMLTGRSDMIDRVVGLEVGADDYIAKPFHLREVHARVKSVLRRLRPGARPAGQTGPAVEQTVRFDGWVLNLDRRQLTAPTGEDVALTTGEFDLLSVFVSNPGRVLDRDRLMDLTRGRQWEAFDRTIDAQVGRLRRKLDIDPKDLTDAKGLTDFRSSSLIKSVRGVGYVFTGAVSRG</sequence>
<evidence type="ECO:0000313" key="13">
    <source>
        <dbReference type="Proteomes" id="UP000248021"/>
    </source>
</evidence>
<evidence type="ECO:0000256" key="8">
    <source>
        <dbReference type="ARBA" id="ARBA00023163"/>
    </source>
</evidence>
<dbReference type="GO" id="GO:0032993">
    <property type="term" value="C:protein-DNA complex"/>
    <property type="evidence" value="ECO:0007669"/>
    <property type="project" value="TreeGrafter"/>
</dbReference>
<dbReference type="Pfam" id="PF00072">
    <property type="entry name" value="Response_reg"/>
    <property type="match status" value="1"/>
</dbReference>
<dbReference type="RefSeq" id="WP_110374599.1">
    <property type="nucleotide sequence ID" value="NZ_CAKNFM010000006.1"/>
</dbReference>
<dbReference type="OrthoDB" id="9802426at2"/>
<dbReference type="Gene3D" id="1.10.10.10">
    <property type="entry name" value="Winged helix-like DNA-binding domain superfamily/Winged helix DNA-binding domain"/>
    <property type="match status" value="1"/>
</dbReference>
<dbReference type="Gene3D" id="6.10.250.690">
    <property type="match status" value="1"/>
</dbReference>
<feature type="modified residue" description="4-aspartylphosphate" evidence="10">
    <location>
        <position position="72"/>
    </location>
</feature>
<dbReference type="Gene3D" id="3.40.50.2300">
    <property type="match status" value="1"/>
</dbReference>
<dbReference type="AlphaFoldDB" id="A0A2V3U9W6"/>
<evidence type="ECO:0000256" key="7">
    <source>
        <dbReference type="ARBA" id="ARBA00023159"/>
    </source>
</evidence>
<proteinExistence type="predicted"/>
<comment type="caution">
    <text evidence="12">The sequence shown here is derived from an EMBL/GenBank/DDBJ whole genome shotgun (WGS) entry which is preliminary data.</text>
</comment>
<keyword evidence="6 11" id="KW-0238">DNA-binding</keyword>
<dbReference type="Proteomes" id="UP000248021">
    <property type="component" value="Unassembled WGS sequence"/>
</dbReference>
<dbReference type="InterPro" id="IPR036388">
    <property type="entry name" value="WH-like_DNA-bd_sf"/>
</dbReference>
<keyword evidence="3 10" id="KW-0597">Phosphoprotein</keyword>
<keyword evidence="8" id="KW-0804">Transcription</keyword>
<dbReference type="PANTHER" id="PTHR48111">
    <property type="entry name" value="REGULATOR OF RPOS"/>
    <property type="match status" value="1"/>
</dbReference>
<dbReference type="GO" id="GO:0005829">
    <property type="term" value="C:cytosol"/>
    <property type="evidence" value="ECO:0007669"/>
    <property type="project" value="TreeGrafter"/>
</dbReference>
<dbReference type="GO" id="GO:0000976">
    <property type="term" value="F:transcription cis-regulatory region binding"/>
    <property type="evidence" value="ECO:0007669"/>
    <property type="project" value="TreeGrafter"/>
</dbReference>
<name>A0A2V3U9W6_9HYPH</name>
<dbReference type="InterPro" id="IPR016032">
    <property type="entry name" value="Sig_transdc_resp-reg_C-effctor"/>
</dbReference>
<reference evidence="12 13" key="1">
    <citation type="submission" date="2018-05" db="EMBL/GenBank/DDBJ databases">
        <title>Genomic Encyclopedia of Type Strains, Phase IV (KMG-IV): sequencing the most valuable type-strain genomes for metagenomic binning, comparative biology and taxonomic classification.</title>
        <authorList>
            <person name="Goeker M."/>
        </authorList>
    </citation>
    <scope>NUCLEOTIDE SEQUENCE [LARGE SCALE GENOMIC DNA]</scope>
    <source>
        <strain evidence="12 13">DSM 6462</strain>
    </source>
</reference>
<dbReference type="FunFam" id="3.40.50.2300:FF:000001">
    <property type="entry name" value="DNA-binding response regulator PhoB"/>
    <property type="match status" value="1"/>
</dbReference>
<dbReference type="GO" id="GO:0006355">
    <property type="term" value="P:regulation of DNA-templated transcription"/>
    <property type="evidence" value="ECO:0007669"/>
    <property type="project" value="InterPro"/>
</dbReference>
<keyword evidence="4" id="KW-0902">Two-component regulatory system</keyword>
<gene>
    <name evidence="12" type="ORF">C7450_104326</name>
</gene>
<evidence type="ECO:0000256" key="5">
    <source>
        <dbReference type="ARBA" id="ARBA00023015"/>
    </source>
</evidence>
<accession>A0A2V3U9W6</accession>
<keyword evidence="5" id="KW-0805">Transcription regulation</keyword>
<keyword evidence="2" id="KW-0963">Cytoplasm</keyword>
<dbReference type="FunFam" id="1.10.10.10:FF:000099">
    <property type="entry name" value="Two-component system response regulator TorR"/>
    <property type="match status" value="1"/>
</dbReference>
<dbReference type="SUPFAM" id="SSF52172">
    <property type="entry name" value="CheY-like"/>
    <property type="match status" value="1"/>
</dbReference>
<keyword evidence="7" id="KW-0010">Activator</keyword>
<evidence type="ECO:0000313" key="12">
    <source>
        <dbReference type="EMBL" id="PXW60273.1"/>
    </source>
</evidence>
<dbReference type="SUPFAM" id="SSF46894">
    <property type="entry name" value="C-terminal effector domain of the bipartite response regulators"/>
    <property type="match status" value="1"/>
</dbReference>
<evidence type="ECO:0000256" key="10">
    <source>
        <dbReference type="PROSITE-ProRule" id="PRU00169"/>
    </source>
</evidence>
<dbReference type="SMART" id="SM00448">
    <property type="entry name" value="REC"/>
    <property type="match status" value="1"/>
</dbReference>
<feature type="DNA-binding region" description="OmpR/PhoB-type" evidence="11">
    <location>
        <begin position="154"/>
        <end position="266"/>
    </location>
</feature>
<evidence type="ECO:0000256" key="2">
    <source>
        <dbReference type="ARBA" id="ARBA00022490"/>
    </source>
</evidence>
<dbReference type="InterPro" id="IPR011006">
    <property type="entry name" value="CheY-like_superfamily"/>
</dbReference>
<evidence type="ECO:0000256" key="9">
    <source>
        <dbReference type="ARBA" id="ARBA00067337"/>
    </source>
</evidence>
<comment type="subcellular location">
    <subcellularLocation>
        <location evidence="1">Cytoplasm</location>
    </subcellularLocation>
</comment>
<evidence type="ECO:0000256" key="6">
    <source>
        <dbReference type="ARBA" id="ARBA00023125"/>
    </source>
</evidence>
<dbReference type="CDD" id="cd00383">
    <property type="entry name" value="trans_reg_C"/>
    <property type="match status" value="1"/>
</dbReference>
<organism evidence="12 13">
    <name type="scientific">Chelatococcus asaccharovorans</name>
    <dbReference type="NCBI Taxonomy" id="28210"/>
    <lineage>
        <taxon>Bacteria</taxon>
        <taxon>Pseudomonadati</taxon>
        <taxon>Pseudomonadota</taxon>
        <taxon>Alphaproteobacteria</taxon>
        <taxon>Hyphomicrobiales</taxon>
        <taxon>Chelatococcaceae</taxon>
        <taxon>Chelatococcus</taxon>
    </lineage>
</organism>
<evidence type="ECO:0000256" key="1">
    <source>
        <dbReference type="ARBA" id="ARBA00004496"/>
    </source>
</evidence>
<protein>
    <recommendedName>
        <fullName evidence="9">Regulatory protein VirG</fullName>
    </recommendedName>
</protein>
<dbReference type="EMBL" id="QJJK01000004">
    <property type="protein sequence ID" value="PXW60273.1"/>
    <property type="molecule type" value="Genomic_DNA"/>
</dbReference>